<gene>
    <name evidence="2" type="ORF">BD289DRAFT_289351</name>
</gene>
<dbReference type="Proteomes" id="UP000241462">
    <property type="component" value="Unassembled WGS sequence"/>
</dbReference>
<dbReference type="AlphaFoldDB" id="A0A2T3A587"/>
<evidence type="ECO:0000256" key="1">
    <source>
        <dbReference type="SAM" id="MobiDB-lite"/>
    </source>
</evidence>
<reference evidence="2 3" key="1">
    <citation type="journal article" date="2018" name="Mycol. Prog.">
        <title>Coniella lustricola, a new species from submerged detritus.</title>
        <authorList>
            <person name="Raudabaugh D.B."/>
            <person name="Iturriaga T."/>
            <person name="Carver A."/>
            <person name="Mondo S."/>
            <person name="Pangilinan J."/>
            <person name="Lipzen A."/>
            <person name="He G."/>
            <person name="Amirebrahimi M."/>
            <person name="Grigoriev I.V."/>
            <person name="Miller A.N."/>
        </authorList>
    </citation>
    <scope>NUCLEOTIDE SEQUENCE [LARGE SCALE GENOMIC DNA]</scope>
    <source>
        <strain evidence="2 3">B22-T-1</strain>
    </source>
</reference>
<dbReference type="EMBL" id="KZ678464">
    <property type="protein sequence ID" value="PSR83184.1"/>
    <property type="molecule type" value="Genomic_DNA"/>
</dbReference>
<dbReference type="InParanoid" id="A0A2T3A587"/>
<protein>
    <submittedName>
        <fullName evidence="2">Uncharacterized protein</fullName>
    </submittedName>
</protein>
<sequence>MVKSRKVVEVLTRRCGRDPLAPDHNSKPSCVFMGCSHMLCPSIIDILKASLWNLLHSLFAARQCWSRPINMFILTNLDPPSAPSTFRYFSMKLSASLVSETVVRQILLRASGRGTYCHRVGCLVYRFCVRIHGPCTDPVAHGDARQRIDTSQSPRSEPQRPEYSGYPALGHCLW</sequence>
<evidence type="ECO:0000313" key="3">
    <source>
        <dbReference type="Proteomes" id="UP000241462"/>
    </source>
</evidence>
<proteinExistence type="predicted"/>
<feature type="region of interest" description="Disordered" evidence="1">
    <location>
        <begin position="141"/>
        <end position="166"/>
    </location>
</feature>
<name>A0A2T3A587_9PEZI</name>
<evidence type="ECO:0000313" key="2">
    <source>
        <dbReference type="EMBL" id="PSR83184.1"/>
    </source>
</evidence>
<accession>A0A2T3A587</accession>
<keyword evidence="3" id="KW-1185">Reference proteome</keyword>
<organism evidence="2 3">
    <name type="scientific">Coniella lustricola</name>
    <dbReference type="NCBI Taxonomy" id="2025994"/>
    <lineage>
        <taxon>Eukaryota</taxon>
        <taxon>Fungi</taxon>
        <taxon>Dikarya</taxon>
        <taxon>Ascomycota</taxon>
        <taxon>Pezizomycotina</taxon>
        <taxon>Sordariomycetes</taxon>
        <taxon>Sordariomycetidae</taxon>
        <taxon>Diaporthales</taxon>
        <taxon>Schizoparmaceae</taxon>
        <taxon>Coniella</taxon>
    </lineage>
</organism>